<dbReference type="EMBL" id="RBKT01000001">
    <property type="protein sequence ID" value="RKR91320.1"/>
    <property type="molecule type" value="Genomic_DNA"/>
</dbReference>
<feature type="compositionally biased region" description="Basic and acidic residues" evidence="1">
    <location>
        <begin position="300"/>
        <end position="314"/>
    </location>
</feature>
<evidence type="ECO:0000313" key="4">
    <source>
        <dbReference type="Proteomes" id="UP000277671"/>
    </source>
</evidence>
<dbReference type="Pfam" id="PF17765">
    <property type="entry name" value="MLTR_LBD"/>
    <property type="match status" value="1"/>
</dbReference>
<dbReference type="Pfam" id="PF13560">
    <property type="entry name" value="HTH_31"/>
    <property type="match status" value="1"/>
</dbReference>
<dbReference type="SMART" id="SM00530">
    <property type="entry name" value="HTH_XRE"/>
    <property type="match status" value="1"/>
</dbReference>
<dbReference type="RefSeq" id="WP_121159440.1">
    <property type="nucleotide sequence ID" value="NZ_RBKT01000001.1"/>
</dbReference>
<comment type="caution">
    <text evidence="3">The sequence shown here is derived from an EMBL/GenBank/DDBJ whole genome shotgun (WGS) entry which is preliminary data.</text>
</comment>
<accession>A0A495JQR5</accession>
<feature type="compositionally biased region" description="Basic and acidic residues" evidence="1">
    <location>
        <begin position="28"/>
        <end position="37"/>
    </location>
</feature>
<evidence type="ECO:0000256" key="1">
    <source>
        <dbReference type="SAM" id="MobiDB-lite"/>
    </source>
</evidence>
<feature type="domain" description="HTH cro/C1-type" evidence="2">
    <location>
        <begin position="68"/>
        <end position="115"/>
    </location>
</feature>
<dbReference type="InterPro" id="IPR001387">
    <property type="entry name" value="Cro/C1-type_HTH"/>
</dbReference>
<dbReference type="PROSITE" id="PS50943">
    <property type="entry name" value="HTH_CROC1"/>
    <property type="match status" value="1"/>
</dbReference>
<dbReference type="InterPro" id="IPR010982">
    <property type="entry name" value="Lambda_DNA-bd_dom_sf"/>
</dbReference>
<sequence length="314" mass="34351">MNSLTARPRPSELTEAADLGASLVIMDSHGRPPDRKNSPLGEFLRSRRASVGPEEVGVTSIRRRRVSGLRREELARLAGVSVDYYTRLEQGRHATASYAVLESIATALLLTPAERAYLHRLAKVPGTIRSPAPQNMRVRPETIALLNALGTTPGVVLGPNLDVLATNAAARRLYGDLDALAAAERNAIHWMLFHPDAERLHGDEWAEVAAEMIGMLRLRAGRALAHPDVRRLVQELGASSAFFRKVWAEQTVSTGSRAIKHFQHPEAGAIELIVESLTVKHAEDQTVVVLMPPPGSPSERSWRAVMARDPHAAR</sequence>
<reference evidence="3 4" key="1">
    <citation type="submission" date="2018-10" db="EMBL/GenBank/DDBJ databases">
        <title>Sequencing the genomes of 1000 actinobacteria strains.</title>
        <authorList>
            <person name="Klenk H.-P."/>
        </authorList>
    </citation>
    <scope>NUCLEOTIDE SEQUENCE [LARGE SCALE GENOMIC DNA]</scope>
    <source>
        <strain evidence="3 4">DSM 45175</strain>
    </source>
</reference>
<feature type="region of interest" description="Disordered" evidence="1">
    <location>
        <begin position="26"/>
        <end position="46"/>
    </location>
</feature>
<dbReference type="Gene3D" id="1.10.260.40">
    <property type="entry name" value="lambda repressor-like DNA-binding domains"/>
    <property type="match status" value="1"/>
</dbReference>
<dbReference type="OrthoDB" id="3806821at2"/>
<name>A0A495JQR5_9ACTN</name>
<gene>
    <name evidence="3" type="ORF">BDK92_5714</name>
</gene>
<proteinExistence type="predicted"/>
<protein>
    <submittedName>
        <fullName evidence="3">Xre family transcriptional regulator</fullName>
    </submittedName>
</protein>
<feature type="region of interest" description="Disordered" evidence="1">
    <location>
        <begin position="293"/>
        <end position="314"/>
    </location>
</feature>
<organism evidence="3 4">
    <name type="scientific">Micromonospora pisi</name>
    <dbReference type="NCBI Taxonomy" id="589240"/>
    <lineage>
        <taxon>Bacteria</taxon>
        <taxon>Bacillati</taxon>
        <taxon>Actinomycetota</taxon>
        <taxon>Actinomycetes</taxon>
        <taxon>Micromonosporales</taxon>
        <taxon>Micromonosporaceae</taxon>
        <taxon>Micromonospora</taxon>
    </lineage>
</organism>
<dbReference type="PANTHER" id="PTHR35010">
    <property type="entry name" value="BLL4672 PROTEIN-RELATED"/>
    <property type="match status" value="1"/>
</dbReference>
<dbReference type="AlphaFoldDB" id="A0A495JQR5"/>
<keyword evidence="4" id="KW-1185">Reference proteome</keyword>
<dbReference type="InterPro" id="IPR041413">
    <property type="entry name" value="MLTR_LBD"/>
</dbReference>
<dbReference type="Gene3D" id="3.30.450.180">
    <property type="match status" value="1"/>
</dbReference>
<dbReference type="PANTHER" id="PTHR35010:SF2">
    <property type="entry name" value="BLL4672 PROTEIN"/>
    <property type="match status" value="1"/>
</dbReference>
<evidence type="ECO:0000259" key="2">
    <source>
        <dbReference type="PROSITE" id="PS50943"/>
    </source>
</evidence>
<dbReference type="CDD" id="cd00093">
    <property type="entry name" value="HTH_XRE"/>
    <property type="match status" value="1"/>
</dbReference>
<evidence type="ECO:0000313" key="3">
    <source>
        <dbReference type="EMBL" id="RKR91320.1"/>
    </source>
</evidence>
<dbReference type="GO" id="GO:0003677">
    <property type="term" value="F:DNA binding"/>
    <property type="evidence" value="ECO:0007669"/>
    <property type="project" value="InterPro"/>
</dbReference>
<dbReference type="Proteomes" id="UP000277671">
    <property type="component" value="Unassembled WGS sequence"/>
</dbReference>
<dbReference type="SUPFAM" id="SSF47413">
    <property type="entry name" value="lambda repressor-like DNA-binding domains"/>
    <property type="match status" value="1"/>
</dbReference>